<dbReference type="AlphaFoldDB" id="C7JA77"/>
<reference evidence="1 2" key="1">
    <citation type="journal article" date="2005" name="Nature">
        <title>The map-based sequence of the rice genome.</title>
        <authorList>
            <consortium name="International rice genome sequencing project (IRGSP)"/>
            <person name="Matsumoto T."/>
            <person name="Wu J."/>
            <person name="Kanamori H."/>
            <person name="Katayose Y."/>
            <person name="Fujisawa M."/>
            <person name="Namiki N."/>
            <person name="Mizuno H."/>
            <person name="Yamamoto K."/>
            <person name="Antonio B.A."/>
            <person name="Baba T."/>
            <person name="Sakata K."/>
            <person name="Nagamura Y."/>
            <person name="Aoki H."/>
            <person name="Arikawa K."/>
            <person name="Arita K."/>
            <person name="Bito T."/>
            <person name="Chiden Y."/>
            <person name="Fujitsuka N."/>
            <person name="Fukunaka R."/>
            <person name="Hamada M."/>
            <person name="Harada C."/>
            <person name="Hayashi A."/>
            <person name="Hijishita S."/>
            <person name="Honda M."/>
            <person name="Hosokawa S."/>
            <person name="Ichikawa Y."/>
            <person name="Idonuma A."/>
            <person name="Iijima M."/>
            <person name="Ikeda M."/>
            <person name="Ikeno M."/>
            <person name="Ito K."/>
            <person name="Ito S."/>
            <person name="Ito T."/>
            <person name="Ito Y."/>
            <person name="Ito Y."/>
            <person name="Iwabuchi A."/>
            <person name="Kamiya K."/>
            <person name="Karasawa W."/>
            <person name="Kurita K."/>
            <person name="Katagiri S."/>
            <person name="Kikuta A."/>
            <person name="Kobayashi H."/>
            <person name="Kobayashi N."/>
            <person name="Machita K."/>
            <person name="Maehara T."/>
            <person name="Masukawa M."/>
            <person name="Mizubayashi T."/>
            <person name="Mukai Y."/>
            <person name="Nagasaki H."/>
            <person name="Nagata Y."/>
            <person name="Naito S."/>
            <person name="Nakashima M."/>
            <person name="Nakama Y."/>
            <person name="Nakamichi Y."/>
            <person name="Nakamura M."/>
            <person name="Meguro A."/>
            <person name="Negishi M."/>
            <person name="Ohta I."/>
            <person name="Ohta T."/>
            <person name="Okamoto M."/>
            <person name="Ono N."/>
            <person name="Saji S."/>
            <person name="Sakaguchi M."/>
            <person name="Sakai K."/>
            <person name="Shibata M."/>
            <person name="Shimokawa T."/>
            <person name="Song J."/>
            <person name="Takazaki Y."/>
            <person name="Terasawa K."/>
            <person name="Tsugane M."/>
            <person name="Tsuji K."/>
            <person name="Ueda S."/>
            <person name="Waki K."/>
            <person name="Yamagata H."/>
            <person name="Yamamoto M."/>
            <person name="Yamamoto S."/>
            <person name="Yamane H."/>
            <person name="Yoshiki S."/>
            <person name="Yoshihara R."/>
            <person name="Yukawa K."/>
            <person name="Zhong H."/>
            <person name="Yano M."/>
            <person name="Yuan Q."/>
            <person name="Ouyang S."/>
            <person name="Liu J."/>
            <person name="Jones K.M."/>
            <person name="Gansberger K."/>
            <person name="Moffat K."/>
            <person name="Hill J."/>
            <person name="Bera J."/>
            <person name="Fadrosh D."/>
            <person name="Jin S."/>
            <person name="Johri S."/>
            <person name="Kim M."/>
            <person name="Overton L."/>
            <person name="Reardon M."/>
            <person name="Tsitrin T."/>
            <person name="Vuong H."/>
            <person name="Weaver B."/>
            <person name="Ciecko A."/>
            <person name="Tallon L."/>
            <person name="Jackson J."/>
            <person name="Pai G."/>
            <person name="Aken S.V."/>
            <person name="Utterback T."/>
            <person name="Reidmuller S."/>
            <person name="Feldblyum T."/>
            <person name="Hsiao J."/>
            <person name="Zismann V."/>
            <person name="Iobst S."/>
            <person name="de Vazeille A.R."/>
            <person name="Buell C.R."/>
            <person name="Ying K."/>
            <person name="Li Y."/>
            <person name="Lu T."/>
            <person name="Huang Y."/>
            <person name="Zhao Q."/>
            <person name="Feng Q."/>
            <person name="Zhang L."/>
            <person name="Zhu J."/>
            <person name="Weng Q."/>
            <person name="Mu J."/>
            <person name="Lu Y."/>
            <person name="Fan D."/>
            <person name="Liu Y."/>
            <person name="Guan J."/>
            <person name="Zhang Y."/>
            <person name="Yu S."/>
            <person name="Liu X."/>
            <person name="Zhang Y."/>
            <person name="Hong G."/>
            <person name="Han B."/>
            <person name="Choisne N."/>
            <person name="Demange N."/>
            <person name="Orjeda G."/>
            <person name="Samain S."/>
            <person name="Cattolico L."/>
            <person name="Pelletier E."/>
            <person name="Couloux A."/>
            <person name="Segurens B."/>
            <person name="Wincker P."/>
            <person name="D'Hont A."/>
            <person name="Scarpelli C."/>
            <person name="Weissenbach J."/>
            <person name="Salanoubat M."/>
            <person name="Quetier F."/>
            <person name="Yu Y."/>
            <person name="Kim H.R."/>
            <person name="Rambo T."/>
            <person name="Currie J."/>
            <person name="Collura K."/>
            <person name="Luo M."/>
            <person name="Yang T."/>
            <person name="Ammiraju J.S.S."/>
            <person name="Engler F."/>
            <person name="Soderlund C."/>
            <person name="Wing R.A."/>
            <person name="Palmer L.E."/>
            <person name="de la Bastide M."/>
            <person name="Spiegel L."/>
            <person name="Nascimento L."/>
            <person name="Zutavern T."/>
            <person name="O'Shaughnessy A."/>
            <person name="Dike S."/>
            <person name="Dedhia N."/>
            <person name="Preston R."/>
            <person name="Balija V."/>
            <person name="McCombie W.R."/>
            <person name="Chow T."/>
            <person name="Chen H."/>
            <person name="Chung M."/>
            <person name="Chen C."/>
            <person name="Shaw J."/>
            <person name="Wu H."/>
            <person name="Hsiao K."/>
            <person name="Chao Y."/>
            <person name="Chu M."/>
            <person name="Cheng C."/>
            <person name="Hour A."/>
            <person name="Lee P."/>
            <person name="Lin S."/>
            <person name="Lin Y."/>
            <person name="Liou J."/>
            <person name="Liu S."/>
            <person name="Hsing Y."/>
            <person name="Raghuvanshi S."/>
            <person name="Mohanty A."/>
            <person name="Bharti A.K."/>
            <person name="Gaur A."/>
            <person name="Gupta V."/>
            <person name="Kumar D."/>
            <person name="Ravi V."/>
            <person name="Vij S."/>
            <person name="Kapur A."/>
            <person name="Khurana P."/>
            <person name="Khurana P."/>
            <person name="Khurana J.P."/>
            <person name="Tyagi A.K."/>
            <person name="Gaikwad K."/>
            <person name="Singh A."/>
            <person name="Dalal V."/>
            <person name="Srivastava S."/>
            <person name="Dixit A."/>
            <person name="Pal A.K."/>
            <person name="Ghazi I.A."/>
            <person name="Yadav M."/>
            <person name="Pandit A."/>
            <person name="Bhargava A."/>
            <person name="Sureshbabu K."/>
            <person name="Batra K."/>
            <person name="Sharma T.R."/>
            <person name="Mohapatra T."/>
            <person name="Singh N.K."/>
            <person name="Messing J."/>
            <person name="Nelson A.B."/>
            <person name="Fuks G."/>
            <person name="Kavchok S."/>
            <person name="Keizer G."/>
            <person name="Linton E."/>
            <person name="Llaca V."/>
            <person name="Song R."/>
            <person name="Tanyolac B."/>
            <person name="Young S."/>
            <person name="Ho-Il K."/>
            <person name="Hahn J.H."/>
            <person name="Sangsakoo G."/>
            <person name="Vanavichit A."/>
            <person name="de Mattos Luiz.A.T."/>
            <person name="Zimmer P.D."/>
            <person name="Malone G."/>
            <person name="Dellagostin O."/>
            <person name="de Oliveira A.C."/>
            <person name="Bevan M."/>
            <person name="Bancroft I."/>
            <person name="Minx P."/>
            <person name="Cordum H."/>
            <person name="Wilson R."/>
            <person name="Cheng Z."/>
            <person name="Jin W."/>
            <person name="Jiang J."/>
            <person name="Leong S.A."/>
            <person name="Iwama H."/>
            <person name="Gojobori T."/>
            <person name="Itoh T."/>
            <person name="Niimura Y."/>
            <person name="Fujii Y."/>
            <person name="Habara T."/>
            <person name="Sakai H."/>
            <person name="Sato Y."/>
            <person name="Wilson G."/>
            <person name="Kumar K."/>
            <person name="McCouch S."/>
            <person name="Juretic N."/>
            <person name="Hoen D."/>
            <person name="Wright S."/>
            <person name="Bruskiewich R."/>
            <person name="Bureau T."/>
            <person name="Miyao A."/>
            <person name="Hirochika H."/>
            <person name="Nishikawa T."/>
            <person name="Kadowaki K."/>
            <person name="Sugiura M."/>
            <person name="Burr B."/>
            <person name="Sasaki T."/>
        </authorList>
    </citation>
    <scope>NUCLEOTIDE SEQUENCE [LARGE SCALE GENOMIC DNA]</scope>
    <source>
        <strain evidence="2">cv. Nipponbare</strain>
    </source>
</reference>
<dbReference type="KEGG" id="dosa:Os12g0409800"/>
<dbReference type="Proteomes" id="UP000000763">
    <property type="component" value="Chromosome 12"/>
</dbReference>
<name>C7JA77_ORYSJ</name>
<proteinExistence type="predicted"/>
<protein>
    <submittedName>
        <fullName evidence="1">Os12g0409800 protein</fullName>
    </submittedName>
</protein>
<feature type="non-terminal residue" evidence="1">
    <location>
        <position position="1"/>
    </location>
</feature>
<dbReference type="EMBL" id="AP008218">
    <property type="protein sequence ID" value="BAH95645.1"/>
    <property type="molecule type" value="Genomic_DNA"/>
</dbReference>
<gene>
    <name evidence="1" type="ordered locus">Os12g0409800</name>
</gene>
<organism evidence="1 2">
    <name type="scientific">Oryza sativa subsp. japonica</name>
    <name type="common">Rice</name>
    <dbReference type="NCBI Taxonomy" id="39947"/>
    <lineage>
        <taxon>Eukaryota</taxon>
        <taxon>Viridiplantae</taxon>
        <taxon>Streptophyta</taxon>
        <taxon>Embryophyta</taxon>
        <taxon>Tracheophyta</taxon>
        <taxon>Spermatophyta</taxon>
        <taxon>Magnoliopsida</taxon>
        <taxon>Liliopsida</taxon>
        <taxon>Poales</taxon>
        <taxon>Poaceae</taxon>
        <taxon>BOP clade</taxon>
        <taxon>Oryzoideae</taxon>
        <taxon>Oryzeae</taxon>
        <taxon>Oryzinae</taxon>
        <taxon>Oryza</taxon>
        <taxon>Oryza sativa</taxon>
    </lineage>
</organism>
<reference evidence="2" key="2">
    <citation type="journal article" date="2008" name="Nucleic Acids Res.">
        <title>The rice annotation project database (RAP-DB): 2008 update.</title>
        <authorList>
            <consortium name="The rice annotation project (RAP)"/>
        </authorList>
    </citation>
    <scope>GENOME REANNOTATION</scope>
    <source>
        <strain evidence="2">cv. Nipponbare</strain>
    </source>
</reference>
<evidence type="ECO:0000313" key="1">
    <source>
        <dbReference type="EMBL" id="BAH95645.1"/>
    </source>
</evidence>
<evidence type="ECO:0000313" key="2">
    <source>
        <dbReference type="Proteomes" id="UP000000763"/>
    </source>
</evidence>
<accession>C7JA77</accession>
<sequence>FGEAFVFLGPFLSCGRRQALRLFLLMKSKLLADGVRRRLATMTCCSLFQGVLVLAV</sequence>